<evidence type="ECO:0000313" key="3">
    <source>
        <dbReference type="Proteomes" id="UP000576225"/>
    </source>
</evidence>
<dbReference type="Proteomes" id="UP000576225">
    <property type="component" value="Unassembled WGS sequence"/>
</dbReference>
<evidence type="ECO:0000256" key="1">
    <source>
        <dbReference type="SAM" id="MobiDB-lite"/>
    </source>
</evidence>
<reference evidence="2 3" key="1">
    <citation type="submission" date="2020-04" db="EMBL/GenBank/DDBJ databases">
        <authorList>
            <person name="Hitch T.C.A."/>
            <person name="Wylensek D."/>
            <person name="Clavel T."/>
        </authorList>
    </citation>
    <scope>NUCLEOTIDE SEQUENCE [LARGE SCALE GENOMIC DNA]</scope>
    <source>
        <strain evidence="2 3">COR2-253-APC-1A</strain>
    </source>
</reference>
<dbReference type="EMBL" id="JABAEW010000014">
    <property type="protein sequence ID" value="NMD86724.1"/>
    <property type="molecule type" value="Genomic_DNA"/>
</dbReference>
<sequence length="315" mass="33938">MPPLAPGGADGYQAPLFNLNGGDNVAGMLLTDWVTIGTSGPTIDGREISAEDLKVMAETYDPAVYTAVINVEHFYGNLGTVRQLRTAPGVQGKTALQARIRPNLFFLSQNAEDRRLFSSMEITRNFMKSGKPYLTGVGTTDTPASIGTTEIHFSKQDDCRAERAAALELSMEAFKNCREENGMFQDFFNRLGEMFAAGKNTKDQTDMTADEVKGVVAGEMAPVLEKLGSLAETLEKFAADGENADKGKEQEQPADKGKEQEQPADIKAEFAAALKPLTEKLDALAEQFSAILAEKPGTHFAAGKGAANSETPKFI</sequence>
<protein>
    <submittedName>
        <fullName evidence="2">Phage capsid protein</fullName>
    </submittedName>
</protein>
<gene>
    <name evidence="2" type="ORF">HF882_09025</name>
</gene>
<organism evidence="2 3">
    <name type="scientific">Victivallis vadensis</name>
    <dbReference type="NCBI Taxonomy" id="172901"/>
    <lineage>
        <taxon>Bacteria</taxon>
        <taxon>Pseudomonadati</taxon>
        <taxon>Lentisphaerota</taxon>
        <taxon>Lentisphaeria</taxon>
        <taxon>Victivallales</taxon>
        <taxon>Victivallaceae</taxon>
        <taxon>Victivallis</taxon>
    </lineage>
</organism>
<dbReference type="AlphaFoldDB" id="A0A848ASL0"/>
<evidence type="ECO:0000313" key="2">
    <source>
        <dbReference type="EMBL" id="NMD86724.1"/>
    </source>
</evidence>
<dbReference type="InterPro" id="IPR009228">
    <property type="entry name" value="Capsid_scaffold_GpO"/>
</dbReference>
<dbReference type="RefSeq" id="WP_168962355.1">
    <property type="nucleotide sequence ID" value="NZ_JABAEW010000014.1"/>
</dbReference>
<feature type="region of interest" description="Disordered" evidence="1">
    <location>
        <begin position="239"/>
        <end position="265"/>
    </location>
</feature>
<name>A0A848ASL0_9BACT</name>
<comment type="caution">
    <text evidence="2">The sequence shown here is derived from an EMBL/GenBank/DDBJ whole genome shotgun (WGS) entry which is preliminary data.</text>
</comment>
<dbReference type="Pfam" id="PF05929">
    <property type="entry name" value="Phage_GPO"/>
    <property type="match status" value="1"/>
</dbReference>
<accession>A0A848ASL0</accession>
<proteinExistence type="predicted"/>